<gene>
    <name evidence="1" type="ORF">ACFSTE_02355</name>
</gene>
<organism evidence="1 2">
    <name type="scientific">Aquimarina hainanensis</name>
    <dbReference type="NCBI Taxonomy" id="1578017"/>
    <lineage>
        <taxon>Bacteria</taxon>
        <taxon>Pseudomonadati</taxon>
        <taxon>Bacteroidota</taxon>
        <taxon>Flavobacteriia</taxon>
        <taxon>Flavobacteriales</taxon>
        <taxon>Flavobacteriaceae</taxon>
        <taxon>Aquimarina</taxon>
    </lineage>
</organism>
<dbReference type="RefSeq" id="WP_176027741.1">
    <property type="nucleotide sequence ID" value="NZ_JBHSJV010000001.1"/>
</dbReference>
<dbReference type="Proteomes" id="UP001597459">
    <property type="component" value="Unassembled WGS sequence"/>
</dbReference>
<protein>
    <recommendedName>
        <fullName evidence="3">Helix-turn-helix type 11 domain-containing protein</fullName>
    </recommendedName>
</protein>
<sequence>MKRSYGLLEKRRMFVHKYISENQDRQMKIVVSELSERLFLSERTIYNIINQEPISGIIID</sequence>
<dbReference type="EMBL" id="JBHULX010000001">
    <property type="protein sequence ID" value="MFD2589654.1"/>
    <property type="molecule type" value="Genomic_DNA"/>
</dbReference>
<accession>A0ABW5N443</accession>
<evidence type="ECO:0000313" key="2">
    <source>
        <dbReference type="Proteomes" id="UP001597459"/>
    </source>
</evidence>
<evidence type="ECO:0000313" key="1">
    <source>
        <dbReference type="EMBL" id="MFD2589654.1"/>
    </source>
</evidence>
<reference evidence="2" key="1">
    <citation type="journal article" date="2019" name="Int. J. Syst. Evol. Microbiol.">
        <title>The Global Catalogue of Microorganisms (GCM) 10K type strain sequencing project: providing services to taxonomists for standard genome sequencing and annotation.</title>
        <authorList>
            <consortium name="The Broad Institute Genomics Platform"/>
            <consortium name="The Broad Institute Genome Sequencing Center for Infectious Disease"/>
            <person name="Wu L."/>
            <person name="Ma J."/>
        </authorList>
    </citation>
    <scope>NUCLEOTIDE SEQUENCE [LARGE SCALE GENOMIC DNA]</scope>
    <source>
        <strain evidence="2">KCTC 42423</strain>
    </source>
</reference>
<evidence type="ECO:0008006" key="3">
    <source>
        <dbReference type="Google" id="ProtNLM"/>
    </source>
</evidence>
<name>A0ABW5N443_9FLAO</name>
<comment type="caution">
    <text evidence="1">The sequence shown here is derived from an EMBL/GenBank/DDBJ whole genome shotgun (WGS) entry which is preliminary data.</text>
</comment>
<proteinExistence type="predicted"/>
<keyword evidence="2" id="KW-1185">Reference proteome</keyword>